<dbReference type="EMBL" id="BGZK01003164">
    <property type="protein sequence ID" value="GBP98550.1"/>
    <property type="molecule type" value="Genomic_DNA"/>
</dbReference>
<proteinExistence type="predicted"/>
<comment type="caution">
    <text evidence="1">The sequence shown here is derived from an EMBL/GenBank/DDBJ whole genome shotgun (WGS) entry which is preliminary data.</text>
</comment>
<dbReference type="AlphaFoldDB" id="A0A4C2AEU8"/>
<name>A0A4C2AEU8_EUMVA</name>
<dbReference type="Proteomes" id="UP000299102">
    <property type="component" value="Unassembled WGS sequence"/>
</dbReference>
<accession>A0A4C2AEU8</accession>
<dbReference type="OrthoDB" id="414730at2759"/>
<protein>
    <submittedName>
        <fullName evidence="1">Uncharacterized protein</fullName>
    </submittedName>
</protein>
<evidence type="ECO:0000313" key="1">
    <source>
        <dbReference type="EMBL" id="GBP98550.1"/>
    </source>
</evidence>
<organism evidence="1 2">
    <name type="scientific">Eumeta variegata</name>
    <name type="common">Bagworm moth</name>
    <name type="synonym">Eumeta japonica</name>
    <dbReference type="NCBI Taxonomy" id="151549"/>
    <lineage>
        <taxon>Eukaryota</taxon>
        <taxon>Metazoa</taxon>
        <taxon>Ecdysozoa</taxon>
        <taxon>Arthropoda</taxon>
        <taxon>Hexapoda</taxon>
        <taxon>Insecta</taxon>
        <taxon>Pterygota</taxon>
        <taxon>Neoptera</taxon>
        <taxon>Endopterygota</taxon>
        <taxon>Lepidoptera</taxon>
        <taxon>Glossata</taxon>
        <taxon>Ditrysia</taxon>
        <taxon>Tineoidea</taxon>
        <taxon>Psychidae</taxon>
        <taxon>Oiketicinae</taxon>
        <taxon>Eumeta</taxon>
    </lineage>
</organism>
<evidence type="ECO:0000313" key="2">
    <source>
        <dbReference type="Proteomes" id="UP000299102"/>
    </source>
</evidence>
<keyword evidence="2" id="KW-1185">Reference proteome</keyword>
<gene>
    <name evidence="1" type="ORF">EVAR_32001_1</name>
</gene>
<sequence length="149" mass="17019">MRLAGRAPYADHITALVRRPGACAHFGKYRRRIADGARPRGRRLRRRTRFKDSCAYTQMKRRVRCGDRLNIVEVAEQRRPSPRPMSCVCAVSSVPKKELEFVNATVCLAITLDNELQWGPHISELAKRLGSAAYAVKKREIYHTSKLLD</sequence>
<reference evidence="1 2" key="1">
    <citation type="journal article" date="2019" name="Commun. Biol.">
        <title>The bagworm genome reveals a unique fibroin gene that provides high tensile strength.</title>
        <authorList>
            <person name="Kono N."/>
            <person name="Nakamura H."/>
            <person name="Ohtoshi R."/>
            <person name="Tomita M."/>
            <person name="Numata K."/>
            <person name="Arakawa K."/>
        </authorList>
    </citation>
    <scope>NUCLEOTIDE SEQUENCE [LARGE SCALE GENOMIC DNA]</scope>
</reference>